<dbReference type="Proteomes" id="UP000249633">
    <property type="component" value="Unassembled WGS sequence"/>
</dbReference>
<evidence type="ECO:0000313" key="2">
    <source>
        <dbReference type="Proteomes" id="UP000249633"/>
    </source>
</evidence>
<sequence length="317" mass="34091">MDHLACFTPSDLAGTAQPDPGAFRWRLLAQGDSWFSNARSKLNAHANLLQELVFKSPAMAVNCAGTGDALAHMVDLESSPDFVRLLSGQDAPTWDGILLSVGGNDLIAAARTPPQTTAGEPIALHLRLLRRQTEWGPPSAGVARYFSEPGWATYADYLRANVRHLLSLRDQGPSAGKPVFMHCYAVPMPRPAGADGNDDLGAGGPWLYPAMKAYGVPSADWAAVSRLMVFHLAQLLKTMAQDKEGFPGLFVFDSTTVPLALAAPGSTGISGDWHNEIHLNHSGCFKIARAWSEHVEAVLEGRHLIQPAPGRKSRGSR</sequence>
<organism evidence="1 2">
    <name type="scientific">Roseateles depolymerans</name>
    <dbReference type="NCBI Taxonomy" id="76731"/>
    <lineage>
        <taxon>Bacteria</taxon>
        <taxon>Pseudomonadati</taxon>
        <taxon>Pseudomonadota</taxon>
        <taxon>Betaproteobacteria</taxon>
        <taxon>Burkholderiales</taxon>
        <taxon>Sphaerotilaceae</taxon>
        <taxon>Roseateles</taxon>
    </lineage>
</organism>
<accession>A0A2W5DQ50</accession>
<name>A0A2W5DQ50_9BURK</name>
<dbReference type="AlphaFoldDB" id="A0A2W5DQ50"/>
<reference evidence="1 2" key="1">
    <citation type="submission" date="2017-08" db="EMBL/GenBank/DDBJ databases">
        <title>Infants hospitalized years apart are colonized by the same room-sourced microbial strains.</title>
        <authorList>
            <person name="Brooks B."/>
            <person name="Olm M.R."/>
            <person name="Firek B.A."/>
            <person name="Baker R."/>
            <person name="Thomas B.C."/>
            <person name="Morowitz M.J."/>
            <person name="Banfield J.F."/>
        </authorList>
    </citation>
    <scope>NUCLEOTIDE SEQUENCE [LARGE SCALE GENOMIC DNA]</scope>
    <source>
        <strain evidence="1">S2_012_000_R2_81</strain>
    </source>
</reference>
<protein>
    <recommendedName>
        <fullName evidence="3">SGNH hydrolase-type esterase domain-containing protein</fullName>
    </recommendedName>
</protein>
<dbReference type="EMBL" id="QFOD01000007">
    <property type="protein sequence ID" value="PZP32903.1"/>
    <property type="molecule type" value="Genomic_DNA"/>
</dbReference>
<evidence type="ECO:0000313" key="1">
    <source>
        <dbReference type="EMBL" id="PZP32903.1"/>
    </source>
</evidence>
<comment type="caution">
    <text evidence="1">The sequence shown here is derived from an EMBL/GenBank/DDBJ whole genome shotgun (WGS) entry which is preliminary data.</text>
</comment>
<proteinExistence type="predicted"/>
<gene>
    <name evidence="1" type="ORF">DI603_09505</name>
</gene>
<dbReference type="SUPFAM" id="SSF52266">
    <property type="entry name" value="SGNH hydrolase"/>
    <property type="match status" value="1"/>
</dbReference>
<evidence type="ECO:0008006" key="3">
    <source>
        <dbReference type="Google" id="ProtNLM"/>
    </source>
</evidence>